<feature type="domain" description="Tape measure protein N-terminal" evidence="3">
    <location>
        <begin position="80"/>
        <end position="269"/>
    </location>
</feature>
<keyword evidence="5" id="KW-1185">Reference proteome</keyword>
<evidence type="ECO:0000256" key="2">
    <source>
        <dbReference type="SAM" id="Phobius"/>
    </source>
</evidence>
<dbReference type="RefSeq" id="WP_125084666.1">
    <property type="nucleotide sequence ID" value="NZ_CP034248.1"/>
</dbReference>
<sequence>MANVHPTLNLITNHQKMIQMTQVINKNYVQINNTLNQVNINIEKADKSVKKTETSVKKLVFGVIAKGVKLAQQLGGVIGGAMAISDDMAATNARLAFVNDGLRTQAGLQQQVLDIANRTRTSYSATAGLITKLGVGTQGLFKNNDDLLDFTDKFNKSLVISGVSAEEAESAMQQMSQALGDGVVQGDELGNLSKTAPAIMKVLTGGLGVSGEELMQMAANDQLTADQFVKAFQNQSGDIDKMFEDMPVTFSGAMAVIDNTIKGWVGSLGEAGGPLNRITELVVLLTTYLQSDTVTNFIDGLAMGISTAVSWLIQLVEYAAQVYSFFSENWSLLGPIIWGLAAAIGGLTLAINWTTIATKAAALATRMAAVAQSVWNAVMNANPIVLIITLIVSLILIIYKLWTTNENFVAGVLGAWNSFLNFLDKLPAYFWQLVEWMMIPFKMWAQSIGKLYDFVINSIIDGINVIISLINSVTGSTIALQGKFSMEDLADDIADFAGAKKDEAYARAAINAQERDRKLQDRLNKMAAKRAEDQAELEAQGGPGGSNASLFSQSGVPASTMDTIDKVNQVGSVGRVEDTVDISSEDLKTMRELAEMKSIQNFVTLTPTVSVSTGDIHNGTDLDTIISQITVTLEEEIASSASRLYA</sequence>
<evidence type="ECO:0000256" key="1">
    <source>
        <dbReference type="SAM" id="MobiDB-lite"/>
    </source>
</evidence>
<reference evidence="4 5" key="1">
    <citation type="submission" date="2018-11" db="EMBL/GenBank/DDBJ databases">
        <title>Genome sequencing of Paenibacillus lentus DSM25539(T).</title>
        <authorList>
            <person name="Kook J.-K."/>
            <person name="Park S.-N."/>
            <person name="Lim Y.K."/>
        </authorList>
    </citation>
    <scope>NUCLEOTIDE SEQUENCE [LARGE SCALE GENOMIC DNA]</scope>
    <source>
        <strain evidence="4 5">DSM 25539</strain>
    </source>
</reference>
<dbReference type="InterPro" id="IPR013491">
    <property type="entry name" value="Tape_meas_N"/>
</dbReference>
<keyword evidence="2" id="KW-1133">Transmembrane helix</keyword>
<dbReference type="Pfam" id="PF20155">
    <property type="entry name" value="TMP_3"/>
    <property type="match status" value="1"/>
</dbReference>
<dbReference type="NCBIfam" id="TIGR02675">
    <property type="entry name" value="tape_meas_nterm"/>
    <property type="match status" value="1"/>
</dbReference>
<keyword evidence="2" id="KW-0472">Membrane</keyword>
<accession>A0A3S8RZX5</accession>
<evidence type="ECO:0000259" key="3">
    <source>
        <dbReference type="Pfam" id="PF20155"/>
    </source>
</evidence>
<dbReference type="Proteomes" id="UP000273145">
    <property type="component" value="Chromosome"/>
</dbReference>
<feature type="transmembrane region" description="Helical" evidence="2">
    <location>
        <begin position="336"/>
        <end position="356"/>
    </location>
</feature>
<feature type="transmembrane region" description="Helical" evidence="2">
    <location>
        <begin position="377"/>
        <end position="402"/>
    </location>
</feature>
<gene>
    <name evidence="4" type="ORF">EIM92_21955</name>
</gene>
<dbReference type="KEGG" id="plen:EIM92_21955"/>
<keyword evidence="2" id="KW-0812">Transmembrane</keyword>
<proteinExistence type="predicted"/>
<evidence type="ECO:0000313" key="4">
    <source>
        <dbReference type="EMBL" id="AZK48510.1"/>
    </source>
</evidence>
<dbReference type="AlphaFoldDB" id="A0A3S8RZX5"/>
<protein>
    <recommendedName>
        <fullName evidence="3">Tape measure protein N-terminal domain-containing protein</fullName>
    </recommendedName>
</protein>
<feature type="region of interest" description="Disordered" evidence="1">
    <location>
        <begin position="530"/>
        <end position="553"/>
    </location>
</feature>
<evidence type="ECO:0000313" key="5">
    <source>
        <dbReference type="Proteomes" id="UP000273145"/>
    </source>
</evidence>
<dbReference type="EMBL" id="CP034248">
    <property type="protein sequence ID" value="AZK48510.1"/>
    <property type="molecule type" value="Genomic_DNA"/>
</dbReference>
<name>A0A3S8RZX5_9BACL</name>
<organism evidence="4 5">
    <name type="scientific">Paenibacillus lentus</name>
    <dbReference type="NCBI Taxonomy" id="1338368"/>
    <lineage>
        <taxon>Bacteria</taxon>
        <taxon>Bacillati</taxon>
        <taxon>Bacillota</taxon>
        <taxon>Bacilli</taxon>
        <taxon>Bacillales</taxon>
        <taxon>Paenibacillaceae</taxon>
        <taxon>Paenibacillus</taxon>
    </lineage>
</organism>
<dbReference type="OrthoDB" id="1677957at2"/>